<dbReference type="HOGENOM" id="CLU_164034_0_0_4"/>
<dbReference type="InterPro" id="IPR031875">
    <property type="entry name" value="RecA_dep_nuc"/>
</dbReference>
<reference evidence="1 2" key="1">
    <citation type="journal article" date="2006" name="J. Bacteriol.">
        <title>Comparison of the genome sequence of the poultry pathogen Bordetella avium with those of B. bronchiseptica, B. pertussis, and B. parapertussis reveals extensive diversity in surface structures associated with host interaction.</title>
        <authorList>
            <person name="Sebaihia M."/>
            <person name="Preston A."/>
            <person name="Maskell D.J."/>
            <person name="Kuzmiak H."/>
            <person name="Connell T.D."/>
            <person name="King N.D."/>
            <person name="Orndorff P.E."/>
            <person name="Miyamoto D.M."/>
            <person name="Thomson N.R."/>
            <person name="Harris D."/>
            <person name="Goble A."/>
            <person name="Lord A."/>
            <person name="Murphy L."/>
            <person name="Quail M.A."/>
            <person name="Rutter S."/>
            <person name="Squares R."/>
            <person name="Squares S."/>
            <person name="Woodward J."/>
            <person name="Parkhill J."/>
            <person name="Temple L.M."/>
        </authorList>
    </citation>
    <scope>NUCLEOTIDE SEQUENCE [LARGE SCALE GENOMIC DNA]</scope>
    <source>
        <strain evidence="1 2">197N</strain>
    </source>
</reference>
<proteinExistence type="predicted"/>
<dbReference type="Gene3D" id="3.30.40.190">
    <property type="match status" value="1"/>
</dbReference>
<keyword evidence="2" id="KW-1185">Reference proteome</keyword>
<evidence type="ECO:0000313" key="2">
    <source>
        <dbReference type="Proteomes" id="UP000001977"/>
    </source>
</evidence>
<evidence type="ECO:0000313" key="1">
    <source>
        <dbReference type="EMBL" id="CAJ48910.1"/>
    </source>
</evidence>
<gene>
    <name evidence="1" type="ordered locus">BAV1304</name>
</gene>
<dbReference type="Pfam" id="PF16786">
    <property type="entry name" value="RecA_dep_nuc"/>
    <property type="match status" value="1"/>
</dbReference>
<dbReference type="AlphaFoldDB" id="Q2L2X9"/>
<protein>
    <submittedName>
        <fullName evidence="1">Phage recombination protein</fullName>
    </submittedName>
</protein>
<dbReference type="KEGG" id="bav:BAV1304"/>
<sequence>MKGRNPTAEQKRFWDMLARNIGCVASRMDGFFDSQCLIHHIDGRTKPDAHWLVLPLSAGNHQDGTGAPGRIAVHPWKTRFEERYGKQRDLLVWCIEQLQAQGLNVPDGALRAAGMLEESRALL</sequence>
<dbReference type="STRING" id="360910.BAV1304"/>
<accession>Q2L2X9</accession>
<dbReference type="OrthoDB" id="8966986at2"/>
<dbReference type="RefSeq" id="WP_012416983.1">
    <property type="nucleotide sequence ID" value="NC_010645.1"/>
</dbReference>
<dbReference type="EMBL" id="AM167904">
    <property type="protein sequence ID" value="CAJ48910.1"/>
    <property type="molecule type" value="Genomic_DNA"/>
</dbReference>
<organism evidence="1 2">
    <name type="scientific">Bordetella avium (strain 197N)</name>
    <dbReference type="NCBI Taxonomy" id="360910"/>
    <lineage>
        <taxon>Bacteria</taxon>
        <taxon>Pseudomonadati</taxon>
        <taxon>Pseudomonadota</taxon>
        <taxon>Betaproteobacteria</taxon>
        <taxon>Burkholderiales</taxon>
        <taxon>Alcaligenaceae</taxon>
        <taxon>Bordetella</taxon>
    </lineage>
</organism>
<name>Q2L2X9_BORA1</name>
<dbReference type="Proteomes" id="UP000001977">
    <property type="component" value="Chromosome"/>
</dbReference>